<organism evidence="1">
    <name type="scientific">hydrothermal vent metagenome</name>
    <dbReference type="NCBI Taxonomy" id="652676"/>
    <lineage>
        <taxon>unclassified sequences</taxon>
        <taxon>metagenomes</taxon>
        <taxon>ecological metagenomes</taxon>
    </lineage>
</organism>
<dbReference type="AlphaFoldDB" id="A0A3B0UIJ2"/>
<dbReference type="EMBL" id="UOER01000066">
    <property type="protein sequence ID" value="VAW20114.1"/>
    <property type="molecule type" value="Genomic_DNA"/>
</dbReference>
<accession>A0A3B0UIJ2</accession>
<proteinExistence type="predicted"/>
<name>A0A3B0UIJ2_9ZZZZ</name>
<reference evidence="1" key="1">
    <citation type="submission" date="2018-06" db="EMBL/GenBank/DDBJ databases">
        <authorList>
            <person name="Zhirakovskaya E."/>
        </authorList>
    </citation>
    <scope>NUCLEOTIDE SEQUENCE</scope>
</reference>
<evidence type="ECO:0000313" key="1">
    <source>
        <dbReference type="EMBL" id="VAW20114.1"/>
    </source>
</evidence>
<sequence>MFINKCKIVSILLFISFIGFSQEKNNTNLLPLSVYTTPFKKTINLNSKFNLNKKLRLTSYQFMLLDLRNMEEGFFNIPMYAEYNPPTEFIYDSYNKLYSNLQLQKSFFKIADLYKVHEKNKK</sequence>
<protein>
    <submittedName>
        <fullName evidence="1">Uncharacterized protein</fullName>
    </submittedName>
</protein>
<gene>
    <name evidence="1" type="ORF">MNBD_BACTEROID04-919</name>
</gene>